<evidence type="ECO:0000256" key="7">
    <source>
        <dbReference type="RuleBase" id="RU003346"/>
    </source>
</evidence>
<dbReference type="RefSeq" id="WP_053974567.1">
    <property type="nucleotide sequence ID" value="NZ_FNUE01000002.1"/>
</dbReference>
<dbReference type="PROSITE" id="PS00217">
    <property type="entry name" value="SUGAR_TRANSPORT_2"/>
    <property type="match status" value="1"/>
</dbReference>
<dbReference type="Proteomes" id="UP000037716">
    <property type="component" value="Unassembled WGS sequence"/>
</dbReference>
<dbReference type="PRINTS" id="PR00171">
    <property type="entry name" value="SUGRTRNSPORT"/>
</dbReference>
<evidence type="ECO:0000313" key="13">
    <source>
        <dbReference type="Proteomes" id="UP000183071"/>
    </source>
</evidence>
<organism evidence="10 12">
    <name type="scientific">Polaribacter dokdonensis DSW-5</name>
    <dbReference type="NCBI Taxonomy" id="1300348"/>
    <lineage>
        <taxon>Bacteria</taxon>
        <taxon>Pseudomonadati</taxon>
        <taxon>Bacteroidota</taxon>
        <taxon>Flavobacteriia</taxon>
        <taxon>Flavobacteriales</taxon>
        <taxon>Flavobacteriaceae</taxon>
    </lineage>
</organism>
<feature type="transmembrane region" description="Helical" evidence="8">
    <location>
        <begin position="350"/>
        <end position="369"/>
    </location>
</feature>
<dbReference type="SUPFAM" id="SSF103473">
    <property type="entry name" value="MFS general substrate transporter"/>
    <property type="match status" value="1"/>
</dbReference>
<evidence type="ECO:0000256" key="1">
    <source>
        <dbReference type="ARBA" id="ARBA00004141"/>
    </source>
</evidence>
<feature type="transmembrane region" description="Helical" evidence="8">
    <location>
        <begin position="252"/>
        <end position="273"/>
    </location>
</feature>
<dbReference type="GO" id="GO:0016020">
    <property type="term" value="C:membrane"/>
    <property type="evidence" value="ECO:0007669"/>
    <property type="project" value="UniProtKB-SubCell"/>
</dbReference>
<feature type="transmembrane region" description="Helical" evidence="8">
    <location>
        <begin position="107"/>
        <end position="128"/>
    </location>
</feature>
<accession>A0A0N0UNT7</accession>
<dbReference type="PANTHER" id="PTHR48020:SF12">
    <property type="entry name" value="PROTON MYO-INOSITOL COTRANSPORTER"/>
    <property type="match status" value="1"/>
</dbReference>
<dbReference type="NCBIfam" id="TIGR00879">
    <property type="entry name" value="SP"/>
    <property type="match status" value="1"/>
</dbReference>
<dbReference type="Pfam" id="PF00083">
    <property type="entry name" value="Sugar_tr"/>
    <property type="match status" value="1"/>
</dbReference>
<feature type="transmembrane region" description="Helical" evidence="8">
    <location>
        <begin position="381"/>
        <end position="400"/>
    </location>
</feature>
<evidence type="ECO:0000256" key="2">
    <source>
        <dbReference type="ARBA" id="ARBA00010992"/>
    </source>
</evidence>
<dbReference type="STRING" id="1300348.I602_2027"/>
<keyword evidence="5 8" id="KW-1133">Transmembrane helix</keyword>
<evidence type="ECO:0000256" key="8">
    <source>
        <dbReference type="SAM" id="Phobius"/>
    </source>
</evidence>
<evidence type="ECO:0000256" key="6">
    <source>
        <dbReference type="ARBA" id="ARBA00023136"/>
    </source>
</evidence>
<feature type="transmembrane region" description="Helical" evidence="8">
    <location>
        <begin position="173"/>
        <end position="193"/>
    </location>
</feature>
<evidence type="ECO:0000313" key="10">
    <source>
        <dbReference type="EMBL" id="KOY52467.1"/>
    </source>
</evidence>
<dbReference type="InterPro" id="IPR020846">
    <property type="entry name" value="MFS_dom"/>
</dbReference>
<protein>
    <submittedName>
        <fullName evidence="11">MFS transporter, sugar porter (SP) family</fullName>
    </submittedName>
    <submittedName>
        <fullName evidence="10">MFS transporter, sugar porter family</fullName>
    </submittedName>
</protein>
<dbReference type="PROSITE" id="PS00216">
    <property type="entry name" value="SUGAR_TRANSPORT_1"/>
    <property type="match status" value="1"/>
</dbReference>
<dbReference type="Gene3D" id="1.20.1250.20">
    <property type="entry name" value="MFS general substrate transporter like domains"/>
    <property type="match status" value="1"/>
</dbReference>
<reference evidence="10 12" key="1">
    <citation type="submission" date="2015-07" db="EMBL/GenBank/DDBJ databases">
        <title>Genome of Polaribacter dokdonenesis DSW-5, isolated from seawater off Dokdo in Korea.</title>
        <authorList>
            <person name="Yoon K."/>
            <person name="Song J.Y."/>
            <person name="Kim J.F."/>
        </authorList>
    </citation>
    <scope>NUCLEOTIDE SEQUENCE [LARGE SCALE GENOMIC DNA]</scope>
    <source>
        <strain evidence="10 12">DSW-5</strain>
    </source>
</reference>
<evidence type="ECO:0000256" key="5">
    <source>
        <dbReference type="ARBA" id="ARBA00022989"/>
    </source>
</evidence>
<feature type="transmembrane region" description="Helical" evidence="8">
    <location>
        <begin position="140"/>
        <end position="161"/>
    </location>
</feature>
<feature type="transmembrane region" description="Helical" evidence="8">
    <location>
        <begin position="318"/>
        <end position="338"/>
    </location>
</feature>
<keyword evidence="4 8" id="KW-0812">Transmembrane</keyword>
<feature type="transmembrane region" description="Helical" evidence="8">
    <location>
        <begin position="293"/>
        <end position="311"/>
    </location>
</feature>
<dbReference type="InterPro" id="IPR003663">
    <property type="entry name" value="Sugar/inositol_transpt"/>
</dbReference>
<evidence type="ECO:0000313" key="12">
    <source>
        <dbReference type="Proteomes" id="UP000037716"/>
    </source>
</evidence>
<evidence type="ECO:0000313" key="11">
    <source>
        <dbReference type="EMBL" id="SEE46140.1"/>
    </source>
</evidence>
<reference evidence="11 13" key="2">
    <citation type="submission" date="2016-10" db="EMBL/GenBank/DDBJ databases">
        <authorList>
            <person name="Varghese N."/>
            <person name="Submissions S."/>
        </authorList>
    </citation>
    <scope>NUCLEOTIDE SEQUENCE [LARGE SCALE GENOMIC DNA]</scope>
    <source>
        <strain evidence="11 13">DSW-5</strain>
    </source>
</reference>
<comment type="subcellular location">
    <subcellularLocation>
        <location evidence="1">Membrane</location>
        <topology evidence="1">Multi-pass membrane protein</topology>
    </subcellularLocation>
</comment>
<sequence>MNSKKIIYWSITVALAGFLFGFDTIVISGAEQDIQKLWGTYTLFGRNDLFHGIVVVGSALWGTVFGAIFGAIPNDRLGRKKTLIIIGILYTFSAIGSSLSTDPWLFAIFRFIGGIGVGASTIAAPAFISEIAPKEKRGRLVATYQFNIVFGILIAFVSNALFAKFIDVDAWRWMIGIEALPAFIYTILVFTVPESPRWLLSKKNDVERAKEIFRSLYKKEDDVEAQVKMILDSQENVNTTERLFNKKYSIPLSLAFFIAFFNQFSGINAILYYANRIFEEAGLAEQASDLSSIGLGVTNFIFTLLGMFLIDKLGRKQLLYIGSFGYIISLSIVSLCFYNNWSGMIVPTSLFLFIASHAIGQGAVIWVFMSEIFPNHMRSSGQAFTSSVHWILAAIIPSLVPILFNLIGAAVVFAIFAIMMILQLIWVRFYVPETKGKSLEELSASLTKK</sequence>
<feature type="transmembrane region" description="Helical" evidence="8">
    <location>
        <begin position="406"/>
        <end position="427"/>
    </location>
</feature>
<evidence type="ECO:0000259" key="9">
    <source>
        <dbReference type="PROSITE" id="PS50850"/>
    </source>
</evidence>
<dbReference type="OrthoDB" id="9783823at2"/>
<dbReference type="InterPro" id="IPR005829">
    <property type="entry name" value="Sugar_transporter_CS"/>
</dbReference>
<dbReference type="InterPro" id="IPR050814">
    <property type="entry name" value="Myo-inositol_Transporter"/>
</dbReference>
<name>A0A0N0UNT7_9FLAO</name>
<feature type="transmembrane region" description="Helical" evidence="8">
    <location>
        <begin position="83"/>
        <end position="101"/>
    </location>
</feature>
<dbReference type="EMBL" id="LGBR01000001">
    <property type="protein sequence ID" value="KOY52467.1"/>
    <property type="molecule type" value="Genomic_DNA"/>
</dbReference>
<evidence type="ECO:0000256" key="4">
    <source>
        <dbReference type="ARBA" id="ARBA00022692"/>
    </source>
</evidence>
<dbReference type="PANTHER" id="PTHR48020">
    <property type="entry name" value="PROTON MYO-INOSITOL COTRANSPORTER"/>
    <property type="match status" value="1"/>
</dbReference>
<dbReference type="GO" id="GO:0022857">
    <property type="term" value="F:transmembrane transporter activity"/>
    <property type="evidence" value="ECO:0007669"/>
    <property type="project" value="InterPro"/>
</dbReference>
<gene>
    <name evidence="10" type="ORF">I602_2027</name>
    <name evidence="11" type="ORF">SAMN05444353_1798</name>
</gene>
<dbReference type="AlphaFoldDB" id="A0A0N0UNT7"/>
<dbReference type="InterPro" id="IPR005828">
    <property type="entry name" value="MFS_sugar_transport-like"/>
</dbReference>
<keyword evidence="6 8" id="KW-0472">Membrane</keyword>
<feature type="transmembrane region" description="Helical" evidence="8">
    <location>
        <begin position="7"/>
        <end position="29"/>
    </location>
</feature>
<dbReference type="InterPro" id="IPR036259">
    <property type="entry name" value="MFS_trans_sf"/>
</dbReference>
<dbReference type="PROSITE" id="PS50850">
    <property type="entry name" value="MFS"/>
    <property type="match status" value="1"/>
</dbReference>
<dbReference type="PATRIC" id="fig|1300348.6.peg.2028"/>
<feature type="domain" description="Major facilitator superfamily (MFS) profile" evidence="9">
    <location>
        <begin position="9"/>
        <end position="435"/>
    </location>
</feature>
<comment type="caution">
    <text evidence="10">The sequence shown here is derived from an EMBL/GenBank/DDBJ whole genome shotgun (WGS) entry which is preliminary data.</text>
</comment>
<keyword evidence="3 7" id="KW-0813">Transport</keyword>
<evidence type="ECO:0000256" key="3">
    <source>
        <dbReference type="ARBA" id="ARBA00022448"/>
    </source>
</evidence>
<dbReference type="EMBL" id="FNUE01000002">
    <property type="protein sequence ID" value="SEE46140.1"/>
    <property type="molecule type" value="Genomic_DNA"/>
</dbReference>
<keyword evidence="13" id="KW-1185">Reference proteome</keyword>
<dbReference type="Proteomes" id="UP000183071">
    <property type="component" value="Unassembled WGS sequence"/>
</dbReference>
<comment type="similarity">
    <text evidence="2 7">Belongs to the major facilitator superfamily. Sugar transporter (TC 2.A.1.1) family.</text>
</comment>
<feature type="transmembrane region" description="Helical" evidence="8">
    <location>
        <begin position="49"/>
        <end position="71"/>
    </location>
</feature>
<proteinExistence type="inferred from homology"/>